<reference evidence="1" key="1">
    <citation type="submission" date="2023-12" db="EMBL/GenBank/DDBJ databases">
        <title>Diversity of Rhizobium in root nodule of phaseolus vulgaris.</title>
        <authorList>
            <person name="Wang H."/>
        </authorList>
    </citation>
    <scope>NUCLEOTIDE SEQUENCE</scope>
    <source>
        <strain evidence="1">MJ31</strain>
    </source>
</reference>
<comment type="caution">
    <text evidence="1">The sequence shown here is derived from an EMBL/GenBank/DDBJ whole genome shotgun (WGS) entry which is preliminary data.</text>
</comment>
<protein>
    <submittedName>
        <fullName evidence="1">Uncharacterized protein</fullName>
    </submittedName>
</protein>
<proteinExistence type="predicted"/>
<keyword evidence="2" id="KW-1185">Reference proteome</keyword>
<evidence type="ECO:0000313" key="2">
    <source>
        <dbReference type="Proteomes" id="UP001304050"/>
    </source>
</evidence>
<dbReference type="Proteomes" id="UP001304050">
    <property type="component" value="Unassembled WGS sequence"/>
</dbReference>
<organism evidence="1 2">
    <name type="scientific">Rhizobium mulingense</name>
    <dbReference type="NCBI Taxonomy" id="3031128"/>
    <lineage>
        <taxon>Bacteria</taxon>
        <taxon>Pseudomonadati</taxon>
        <taxon>Pseudomonadota</taxon>
        <taxon>Alphaproteobacteria</taxon>
        <taxon>Hyphomicrobiales</taxon>
        <taxon>Rhizobiaceae</taxon>
        <taxon>Rhizobium/Agrobacterium group</taxon>
        <taxon>Rhizobium</taxon>
    </lineage>
</organism>
<dbReference type="EMBL" id="JAYESG010000028">
    <property type="protein sequence ID" value="MEA3521199.1"/>
    <property type="molecule type" value="Genomic_DNA"/>
</dbReference>
<gene>
    <name evidence="1" type="ORF">U8465_29850</name>
</gene>
<evidence type="ECO:0000313" key="1">
    <source>
        <dbReference type="EMBL" id="MEA3521199.1"/>
    </source>
</evidence>
<name>A0ACC6N699_9HYPH</name>
<feature type="non-terminal residue" evidence="1">
    <location>
        <position position="61"/>
    </location>
</feature>
<sequence length="61" mass="6672">MSRKGRRAAGMRLAPPIGIDQNAHELVAVLFCRPETQKARRIGGLFLYMVAGAGFEPAAFR</sequence>
<accession>A0ACC6N699</accession>